<organism evidence="3 4">
    <name type="scientific">Paludisphaera mucosa</name>
    <dbReference type="NCBI Taxonomy" id="3030827"/>
    <lineage>
        <taxon>Bacteria</taxon>
        <taxon>Pseudomonadati</taxon>
        <taxon>Planctomycetota</taxon>
        <taxon>Planctomycetia</taxon>
        <taxon>Isosphaerales</taxon>
        <taxon>Isosphaeraceae</taxon>
        <taxon>Paludisphaera</taxon>
    </lineage>
</organism>
<evidence type="ECO:0000256" key="2">
    <source>
        <dbReference type="SAM" id="MobiDB-lite"/>
    </source>
</evidence>
<feature type="region of interest" description="Disordered" evidence="2">
    <location>
        <begin position="131"/>
        <end position="157"/>
    </location>
</feature>
<reference evidence="3 4" key="1">
    <citation type="submission" date="2023-03" db="EMBL/GenBank/DDBJ databases">
        <title>Paludisphaera mucosa sp. nov. a novel planctomycete from northern fen.</title>
        <authorList>
            <person name="Ivanova A."/>
        </authorList>
    </citation>
    <scope>NUCLEOTIDE SEQUENCE [LARGE SCALE GENOMIC DNA]</scope>
    <source>
        <strain evidence="3 4">Pla2</strain>
    </source>
</reference>
<evidence type="ECO:0000256" key="1">
    <source>
        <dbReference type="SAM" id="Coils"/>
    </source>
</evidence>
<proteinExistence type="predicted"/>
<accession>A0ABT6FEG6</accession>
<dbReference type="Proteomes" id="UP001216907">
    <property type="component" value="Unassembled WGS sequence"/>
</dbReference>
<comment type="caution">
    <text evidence="3">The sequence shown here is derived from an EMBL/GenBank/DDBJ whole genome shotgun (WGS) entry which is preliminary data.</text>
</comment>
<keyword evidence="4" id="KW-1185">Reference proteome</keyword>
<evidence type="ECO:0000313" key="4">
    <source>
        <dbReference type="Proteomes" id="UP001216907"/>
    </source>
</evidence>
<gene>
    <name evidence="3" type="ORF">PZE19_19560</name>
</gene>
<name>A0ABT6FEG6_9BACT</name>
<keyword evidence="1" id="KW-0175">Coiled coil</keyword>
<sequence>MSDELESALAELTTAREKFEAVRASLVQVLDIPHDDQAVVRQTQSRLERIDAEVAGVERLMKSVASQVVGDGLTKASYARLLLGPRPQSVEPEDLGGGIQDLARVVSGEEITVHDLPRGRVGARDDVHSVAPGPDGVHPHRQQVPRPAEGSHHLPTDCIPHGRLLNRSFLLRRDTRHDPLLDMAVGLPHRR</sequence>
<feature type="coiled-coil region" evidence="1">
    <location>
        <begin position="2"/>
        <end position="60"/>
    </location>
</feature>
<dbReference type="EMBL" id="JARRAG010000002">
    <property type="protein sequence ID" value="MDG3005978.1"/>
    <property type="molecule type" value="Genomic_DNA"/>
</dbReference>
<dbReference type="RefSeq" id="WP_277862285.1">
    <property type="nucleotide sequence ID" value="NZ_JARRAG010000002.1"/>
</dbReference>
<evidence type="ECO:0000313" key="3">
    <source>
        <dbReference type="EMBL" id="MDG3005978.1"/>
    </source>
</evidence>
<protein>
    <submittedName>
        <fullName evidence="3">Uncharacterized protein</fullName>
    </submittedName>
</protein>